<dbReference type="RefSeq" id="WP_345304291.1">
    <property type="nucleotide sequence ID" value="NZ_BAABJE010000017.1"/>
</dbReference>
<dbReference type="SUPFAM" id="SSF55811">
    <property type="entry name" value="Nudix"/>
    <property type="match status" value="1"/>
</dbReference>
<dbReference type="Gene3D" id="3.40.50.300">
    <property type="entry name" value="P-loop containing nucleotide triphosphate hydrolases"/>
    <property type="match status" value="1"/>
</dbReference>
<protein>
    <recommendedName>
        <fullName evidence="1">Nudix hydrolase domain-containing protein</fullName>
    </recommendedName>
</protein>
<reference evidence="3" key="1">
    <citation type="journal article" date="2019" name="Int. J. Syst. Evol. Microbiol.">
        <title>The Global Catalogue of Microorganisms (GCM) 10K type strain sequencing project: providing services to taxonomists for standard genome sequencing and annotation.</title>
        <authorList>
            <consortium name="The Broad Institute Genomics Platform"/>
            <consortium name="The Broad Institute Genome Sequencing Center for Infectious Disease"/>
            <person name="Wu L."/>
            <person name="Ma J."/>
        </authorList>
    </citation>
    <scope>NUCLEOTIDE SEQUENCE [LARGE SCALE GENOMIC DNA]</scope>
    <source>
        <strain evidence="3">JCM 18204</strain>
    </source>
</reference>
<evidence type="ECO:0000259" key="1">
    <source>
        <dbReference type="PROSITE" id="PS51462"/>
    </source>
</evidence>
<dbReference type="InterPro" id="IPR000086">
    <property type="entry name" value="NUDIX_hydrolase_dom"/>
</dbReference>
<organism evidence="2 3">
    <name type="scientific">Lysobacter hankyongensis</name>
    <dbReference type="NCBI Taxonomy" id="1176535"/>
    <lineage>
        <taxon>Bacteria</taxon>
        <taxon>Pseudomonadati</taxon>
        <taxon>Pseudomonadota</taxon>
        <taxon>Gammaproteobacteria</taxon>
        <taxon>Lysobacterales</taxon>
        <taxon>Lysobacteraceae</taxon>
        <taxon>Lysobacter</taxon>
    </lineage>
</organism>
<accession>A0ABP9BZ14</accession>
<name>A0ABP9BZ14_9GAMM</name>
<dbReference type="EMBL" id="BAABJE010000017">
    <property type="protein sequence ID" value="GAA4802376.1"/>
    <property type="molecule type" value="Genomic_DNA"/>
</dbReference>
<dbReference type="InterPro" id="IPR027417">
    <property type="entry name" value="P-loop_NTPase"/>
</dbReference>
<evidence type="ECO:0000313" key="3">
    <source>
        <dbReference type="Proteomes" id="UP001499959"/>
    </source>
</evidence>
<dbReference type="SUPFAM" id="SSF52540">
    <property type="entry name" value="P-loop containing nucleoside triphosphate hydrolases"/>
    <property type="match status" value="1"/>
</dbReference>
<dbReference type="PROSITE" id="PS51462">
    <property type="entry name" value="NUDIX"/>
    <property type="match status" value="1"/>
</dbReference>
<feature type="domain" description="Nudix hydrolase" evidence="1">
    <location>
        <begin position="294"/>
        <end position="443"/>
    </location>
</feature>
<evidence type="ECO:0000313" key="2">
    <source>
        <dbReference type="EMBL" id="GAA4802376.1"/>
    </source>
</evidence>
<proteinExistence type="predicted"/>
<sequence length="460" mass="51746">MAKKKVVKSEPKSDRQLKAERLAVKIREAMPRPIVIEFAGLPKAGKSSTLTNVQMFLKRCGFKTEVVVERASVCPIKDKKHAHFNAWTACTTLSQVLEKTQDPPREDDAQILFLDRGLFDAICWFRVMERLRRVKPEDREQIEKFLRIDDWREKITGVILMTASPEDALRREVGLLDFVGTPGSIMNAQVLDQLRTIYDKAADDLSSNFEIVRIDTSAPQLDSPRQSAEYALDRVLEMIEFALEERILFLPTSSVERVFGSSKAVGLESARQLAKNFESSGIYKARIEVEPDVTAVQALPIVVVRNKTGDVLVLLRREPNPKNPLHEKVVIWAGGHAREEDGPINALAECASRELYEELRVSVDAKELTLLGAIYDRSNDRSARHAAMVYEWRAPSDDVAIALSSDEFFERHGTSLTGNFVTLQDLSQRIEAGEINESWSISVADFLLSHSGVRSGDRLI</sequence>
<comment type="caution">
    <text evidence="2">The sequence shown here is derived from an EMBL/GenBank/DDBJ whole genome shotgun (WGS) entry which is preliminary data.</text>
</comment>
<dbReference type="Pfam" id="PF00293">
    <property type="entry name" value="NUDIX"/>
    <property type="match status" value="1"/>
</dbReference>
<dbReference type="InterPro" id="IPR015797">
    <property type="entry name" value="NUDIX_hydrolase-like_dom_sf"/>
</dbReference>
<dbReference type="Proteomes" id="UP001499959">
    <property type="component" value="Unassembled WGS sequence"/>
</dbReference>
<dbReference type="Gene3D" id="3.90.79.10">
    <property type="entry name" value="Nucleoside Triphosphate Pyrophosphohydrolase"/>
    <property type="match status" value="1"/>
</dbReference>
<keyword evidence="3" id="KW-1185">Reference proteome</keyword>
<gene>
    <name evidence="2" type="ORF">GCM10023307_31340</name>
</gene>